<dbReference type="InterPro" id="IPR038766">
    <property type="entry name" value="Membrane_comp_ABC_pdt"/>
</dbReference>
<feature type="transmembrane region" description="Helical" evidence="6">
    <location>
        <begin position="805"/>
        <end position="825"/>
    </location>
</feature>
<dbReference type="PANTHER" id="PTHR30287">
    <property type="entry name" value="MEMBRANE COMPONENT OF PREDICTED ABC SUPERFAMILY METABOLITE UPTAKE TRANSPORTER"/>
    <property type="match status" value="1"/>
</dbReference>
<dbReference type="InterPro" id="IPR025857">
    <property type="entry name" value="MacB_PCD"/>
</dbReference>
<protein>
    <submittedName>
        <fullName evidence="9">Putative ABC transport system permease protein</fullName>
    </submittedName>
</protein>
<feature type="transmembrane region" description="Helical" evidence="6">
    <location>
        <begin position="708"/>
        <end position="737"/>
    </location>
</feature>
<sequence length="840" mass="87088">MSVAWTIARRELRGGLKGFRVFLACLALGIAAIAAVGSVREAISDGLSREGARILGGDASVEFTYRFAEDAERAALEDLGRVSEIVEFRSMAVVGQGDDTRRGLTEIKGVDEAYPLYGSVVLDPAMPLDEALALGEVPGAAMDRVLIDRLGLSVGDEFRLGTKTFRLSAAIETEPDSAGGGFGLGPRTLLRTEALDGAGLLTEGSLFETEYRLALPPETDLDRAEARLDAALPEAGYRWRDRRNGAPGVQRFVDRLSSFLVLVGLAGLAVGGVGVASAVRAHMVEKTATIATLKTLGASGGTIFAIYALQIAVLTGLGLLIGLVLGAGLPLLFAPVIADRLPVPANIGIYWRPLAEAALYGTLAAALFTLWPLAKAQGIRAASLFRATGGMPAGLPRPAFIAASAVLLALLVGAAAALSGLPQLSLYAAAGLAAAFAALVGVAALARLLGRSLSRKRAVRGRPALRLALGAVGGPGGEATAVVLSLGLGLTVLAAVGQIDTNLRGAIARDLPDVAPSYFMVDIQPAQIEGFRERLDSDPGVEKVRTAPMLRGIITEINGQDATEVAGEHWVLRGDRGVTYSDRPPEDTVITAGEWWPADYQGENQISFAAEEAEELGLSLGDRLTLNILGRDIEGEITSFREVDFSTAGIGFVLAMNPGALRGAPHTFISTIYAEPDAEAAILRDLADAYPNITAIRVRDAIDRVTDILAGIAAAVTYGAAATLVTGGVVLLGAAAAGTRARVYEASVLKTLGAGRALILRSFALRWAMLGLAAGIVAVAAGGVAGWAVSRFVMETDFVFSTGSALLIVGGGVLGTLLAGLGFAWPPLSARPAQVLRGQE</sequence>
<feature type="domain" description="ABC3 transporter permease C-terminal" evidence="7">
    <location>
        <begin position="263"/>
        <end position="376"/>
    </location>
</feature>
<keyword evidence="5 6" id="KW-0472">Membrane</keyword>
<dbReference type="Proteomes" id="UP000199372">
    <property type="component" value="Unassembled WGS sequence"/>
</dbReference>
<dbReference type="InterPro" id="IPR003838">
    <property type="entry name" value="ABC3_permease_C"/>
</dbReference>
<feature type="transmembrane region" description="Helical" evidence="6">
    <location>
        <begin position="395"/>
        <end position="418"/>
    </location>
</feature>
<dbReference type="Pfam" id="PF12704">
    <property type="entry name" value="MacB_PCD"/>
    <property type="match status" value="1"/>
</dbReference>
<keyword evidence="3 6" id="KW-0812">Transmembrane</keyword>
<keyword evidence="2" id="KW-1003">Cell membrane</keyword>
<evidence type="ECO:0000313" key="9">
    <source>
        <dbReference type="EMBL" id="SEN77809.1"/>
    </source>
</evidence>
<evidence type="ECO:0000259" key="7">
    <source>
        <dbReference type="Pfam" id="PF02687"/>
    </source>
</evidence>
<evidence type="ECO:0000313" key="10">
    <source>
        <dbReference type="Proteomes" id="UP000199372"/>
    </source>
</evidence>
<keyword evidence="4 6" id="KW-1133">Transmembrane helix</keyword>
<evidence type="ECO:0000256" key="6">
    <source>
        <dbReference type="SAM" id="Phobius"/>
    </source>
</evidence>
<feature type="transmembrane region" description="Helical" evidence="6">
    <location>
        <begin position="758"/>
        <end position="785"/>
    </location>
</feature>
<organism evidence="9 10">
    <name type="scientific">Palleronia pelagia</name>
    <dbReference type="NCBI Taxonomy" id="387096"/>
    <lineage>
        <taxon>Bacteria</taxon>
        <taxon>Pseudomonadati</taxon>
        <taxon>Pseudomonadota</taxon>
        <taxon>Alphaproteobacteria</taxon>
        <taxon>Rhodobacterales</taxon>
        <taxon>Roseobacteraceae</taxon>
        <taxon>Palleronia</taxon>
    </lineage>
</organism>
<reference evidence="10" key="1">
    <citation type="submission" date="2016-10" db="EMBL/GenBank/DDBJ databases">
        <authorList>
            <person name="Varghese N."/>
            <person name="Submissions S."/>
        </authorList>
    </citation>
    <scope>NUCLEOTIDE SEQUENCE [LARGE SCALE GENOMIC DNA]</scope>
    <source>
        <strain evidence="10">DSM 26893</strain>
    </source>
</reference>
<feature type="transmembrane region" description="Helical" evidence="6">
    <location>
        <begin position="304"/>
        <end position="337"/>
    </location>
</feature>
<dbReference type="PANTHER" id="PTHR30287:SF1">
    <property type="entry name" value="INNER MEMBRANE PROTEIN"/>
    <property type="match status" value="1"/>
</dbReference>
<evidence type="ECO:0000256" key="1">
    <source>
        <dbReference type="ARBA" id="ARBA00004651"/>
    </source>
</evidence>
<dbReference type="Pfam" id="PF02687">
    <property type="entry name" value="FtsX"/>
    <property type="match status" value="2"/>
</dbReference>
<name>A0A1H8JAX1_9RHOB</name>
<keyword evidence="10" id="KW-1185">Reference proteome</keyword>
<evidence type="ECO:0000256" key="4">
    <source>
        <dbReference type="ARBA" id="ARBA00022989"/>
    </source>
</evidence>
<feature type="transmembrane region" description="Helical" evidence="6">
    <location>
        <begin position="424"/>
        <end position="446"/>
    </location>
</feature>
<dbReference type="GO" id="GO:0005886">
    <property type="term" value="C:plasma membrane"/>
    <property type="evidence" value="ECO:0007669"/>
    <property type="project" value="UniProtKB-SubCell"/>
</dbReference>
<evidence type="ECO:0000256" key="3">
    <source>
        <dbReference type="ARBA" id="ARBA00022692"/>
    </source>
</evidence>
<gene>
    <name evidence="9" type="ORF">SAMN04488011_106140</name>
</gene>
<feature type="transmembrane region" description="Helical" evidence="6">
    <location>
        <begin position="21"/>
        <end position="39"/>
    </location>
</feature>
<comment type="subcellular location">
    <subcellularLocation>
        <location evidence="1">Cell membrane</location>
        <topology evidence="1">Multi-pass membrane protein</topology>
    </subcellularLocation>
</comment>
<proteinExistence type="predicted"/>
<dbReference type="EMBL" id="FOCM01000006">
    <property type="protein sequence ID" value="SEN77809.1"/>
    <property type="molecule type" value="Genomic_DNA"/>
</dbReference>
<feature type="domain" description="ABC3 transporter permease C-terminal" evidence="7">
    <location>
        <begin position="721"/>
        <end position="825"/>
    </location>
</feature>
<dbReference type="OrthoDB" id="9775544at2"/>
<feature type="transmembrane region" description="Helical" evidence="6">
    <location>
        <begin position="259"/>
        <end position="283"/>
    </location>
</feature>
<dbReference type="RefSeq" id="WP_091846000.1">
    <property type="nucleotide sequence ID" value="NZ_FOCM01000006.1"/>
</dbReference>
<evidence type="ECO:0000256" key="5">
    <source>
        <dbReference type="ARBA" id="ARBA00023136"/>
    </source>
</evidence>
<evidence type="ECO:0000256" key="2">
    <source>
        <dbReference type="ARBA" id="ARBA00022475"/>
    </source>
</evidence>
<evidence type="ECO:0000259" key="8">
    <source>
        <dbReference type="Pfam" id="PF12704"/>
    </source>
</evidence>
<dbReference type="AlphaFoldDB" id="A0A1H8JAX1"/>
<feature type="domain" description="MacB-like periplasmic core" evidence="8">
    <location>
        <begin position="24"/>
        <end position="230"/>
    </location>
</feature>
<accession>A0A1H8JAX1</accession>
<feature type="transmembrane region" description="Helical" evidence="6">
    <location>
        <begin position="357"/>
        <end position="374"/>
    </location>
</feature>